<reference evidence="5" key="1">
    <citation type="submission" date="2006-10" db="EMBL/GenBank/DDBJ databases">
        <authorList>
            <person name="Amadeo P."/>
            <person name="Zhao Q."/>
            <person name="Wortman J."/>
            <person name="Fraser-Liggett C."/>
            <person name="Carlton J."/>
        </authorList>
    </citation>
    <scope>NUCLEOTIDE SEQUENCE</scope>
    <source>
        <strain evidence="5">G3</strain>
    </source>
</reference>
<dbReference type="VEuPathDB" id="TrichDB:TVAGG3_0998970"/>
<organism evidence="5 6">
    <name type="scientific">Trichomonas vaginalis (strain ATCC PRA-98 / G3)</name>
    <dbReference type="NCBI Taxonomy" id="412133"/>
    <lineage>
        <taxon>Eukaryota</taxon>
        <taxon>Metamonada</taxon>
        <taxon>Parabasalia</taxon>
        <taxon>Trichomonadida</taxon>
        <taxon>Trichomonadidae</taxon>
        <taxon>Trichomonas</taxon>
    </lineage>
</organism>
<dbReference type="SUPFAM" id="SSF47473">
    <property type="entry name" value="EF-hand"/>
    <property type="match status" value="1"/>
</dbReference>
<dbReference type="SMART" id="SM00054">
    <property type="entry name" value="EFh"/>
    <property type="match status" value="4"/>
</dbReference>
<evidence type="ECO:0000259" key="4">
    <source>
        <dbReference type="PROSITE" id="PS50222"/>
    </source>
</evidence>
<dbReference type="Pfam" id="PF13499">
    <property type="entry name" value="EF-hand_7"/>
    <property type="match status" value="2"/>
</dbReference>
<feature type="domain" description="EF-hand" evidence="4">
    <location>
        <begin position="56"/>
        <end position="78"/>
    </location>
</feature>
<dbReference type="PANTHER" id="PTHR34524">
    <property type="entry name" value="CALCYPHOSIN"/>
    <property type="match status" value="1"/>
</dbReference>
<dbReference type="PROSITE" id="PS50222">
    <property type="entry name" value="EF_HAND_2"/>
    <property type="match status" value="4"/>
</dbReference>
<dbReference type="Gene3D" id="1.10.238.10">
    <property type="entry name" value="EF-hand"/>
    <property type="match status" value="2"/>
</dbReference>
<proteinExistence type="predicted"/>
<keyword evidence="3" id="KW-0106">Calcium</keyword>
<dbReference type="eggNOG" id="KOG0028">
    <property type="taxonomic scope" value="Eukaryota"/>
</dbReference>
<dbReference type="InterPro" id="IPR018247">
    <property type="entry name" value="EF_Hand_1_Ca_BS"/>
</dbReference>
<dbReference type="VEuPathDB" id="TrichDB:TVAG_198550"/>
<sequence>MSETQSDVITQLKELYDLVDLDHSGGIDYNEMVNMLKECKIDSAVVSTSLLWYVADKDENGVITFDEFKDLVLDLPSILALPDFIAELVFDKIDADSSGNIGVSEIKTMFKSFGIPITWDQAEVILNQFDEDQNGTLELDEFVNFVRMLSSKLK</sequence>
<feature type="domain" description="EF-hand" evidence="4">
    <location>
        <begin position="117"/>
        <end position="152"/>
    </location>
</feature>
<keyword evidence="2" id="KW-0677">Repeat</keyword>
<dbReference type="PROSITE" id="PS00018">
    <property type="entry name" value="EF_HAND_1"/>
    <property type="match status" value="3"/>
</dbReference>
<feature type="domain" description="EF-hand" evidence="4">
    <location>
        <begin position="81"/>
        <end position="116"/>
    </location>
</feature>
<dbReference type="SMR" id="A2DDP0"/>
<dbReference type="InParanoid" id="A2DDP0"/>
<evidence type="ECO:0000256" key="1">
    <source>
        <dbReference type="ARBA" id="ARBA00022723"/>
    </source>
</evidence>
<dbReference type="InterPro" id="IPR011992">
    <property type="entry name" value="EF-hand-dom_pair"/>
</dbReference>
<accession>A2DDP0</accession>
<keyword evidence="1" id="KW-0479">Metal-binding</keyword>
<name>A2DDP0_TRIV3</name>
<evidence type="ECO:0000256" key="2">
    <source>
        <dbReference type="ARBA" id="ARBA00022737"/>
    </source>
</evidence>
<evidence type="ECO:0000313" key="6">
    <source>
        <dbReference type="Proteomes" id="UP000001542"/>
    </source>
</evidence>
<evidence type="ECO:0000256" key="3">
    <source>
        <dbReference type="ARBA" id="ARBA00022837"/>
    </source>
</evidence>
<keyword evidence="6" id="KW-1185">Reference proteome</keyword>
<dbReference type="STRING" id="5722.A2DDP0"/>
<dbReference type="OMA" id="NMLKECK"/>
<gene>
    <name evidence="5" type="ORF">TVAG_198550</name>
</gene>
<reference evidence="5" key="2">
    <citation type="journal article" date="2007" name="Science">
        <title>Draft genome sequence of the sexually transmitted pathogen Trichomonas vaginalis.</title>
        <authorList>
            <person name="Carlton J.M."/>
            <person name="Hirt R.P."/>
            <person name="Silva J.C."/>
            <person name="Delcher A.L."/>
            <person name="Schatz M."/>
            <person name="Zhao Q."/>
            <person name="Wortman J.R."/>
            <person name="Bidwell S.L."/>
            <person name="Alsmark U.C.M."/>
            <person name="Besteiro S."/>
            <person name="Sicheritz-Ponten T."/>
            <person name="Noel C.J."/>
            <person name="Dacks J.B."/>
            <person name="Foster P.G."/>
            <person name="Simillion C."/>
            <person name="Van de Peer Y."/>
            <person name="Miranda-Saavedra D."/>
            <person name="Barton G.J."/>
            <person name="Westrop G.D."/>
            <person name="Mueller S."/>
            <person name="Dessi D."/>
            <person name="Fiori P.L."/>
            <person name="Ren Q."/>
            <person name="Paulsen I."/>
            <person name="Zhang H."/>
            <person name="Bastida-Corcuera F.D."/>
            <person name="Simoes-Barbosa A."/>
            <person name="Brown M.T."/>
            <person name="Hayes R.D."/>
            <person name="Mukherjee M."/>
            <person name="Okumura C.Y."/>
            <person name="Schneider R."/>
            <person name="Smith A.J."/>
            <person name="Vanacova S."/>
            <person name="Villalvazo M."/>
            <person name="Haas B.J."/>
            <person name="Pertea M."/>
            <person name="Feldblyum T.V."/>
            <person name="Utterback T.R."/>
            <person name="Shu C.L."/>
            <person name="Osoegawa K."/>
            <person name="de Jong P.J."/>
            <person name="Hrdy I."/>
            <person name="Horvathova L."/>
            <person name="Zubacova Z."/>
            <person name="Dolezal P."/>
            <person name="Malik S.B."/>
            <person name="Logsdon J.M. Jr."/>
            <person name="Henze K."/>
            <person name="Gupta A."/>
            <person name="Wang C.C."/>
            <person name="Dunne R.L."/>
            <person name="Upcroft J.A."/>
            <person name="Upcroft P."/>
            <person name="White O."/>
            <person name="Salzberg S.L."/>
            <person name="Tang P."/>
            <person name="Chiu C.-H."/>
            <person name="Lee Y.-S."/>
            <person name="Embley T.M."/>
            <person name="Coombs G.H."/>
            <person name="Mottram J.C."/>
            <person name="Tachezy J."/>
            <person name="Fraser-Liggett C.M."/>
            <person name="Johnson P.J."/>
        </authorList>
    </citation>
    <scope>NUCLEOTIDE SEQUENCE [LARGE SCALE GENOMIC DNA]</scope>
    <source>
        <strain evidence="5">G3</strain>
    </source>
</reference>
<dbReference type="EMBL" id="DS113190">
    <property type="protein sequence ID" value="EAY21416.1"/>
    <property type="molecule type" value="Genomic_DNA"/>
</dbReference>
<feature type="domain" description="EF-hand" evidence="4">
    <location>
        <begin position="7"/>
        <end position="42"/>
    </location>
</feature>
<protein>
    <submittedName>
        <fullName evidence="5">EF hand family protein</fullName>
    </submittedName>
</protein>
<dbReference type="GO" id="GO:0005509">
    <property type="term" value="F:calcium ion binding"/>
    <property type="evidence" value="ECO:0007669"/>
    <property type="project" value="InterPro"/>
</dbReference>
<dbReference type="RefSeq" id="XP_001582402.1">
    <property type="nucleotide sequence ID" value="XM_001582352.1"/>
</dbReference>
<evidence type="ECO:0000313" key="5">
    <source>
        <dbReference type="EMBL" id="EAY21416.1"/>
    </source>
</evidence>
<dbReference type="PANTHER" id="PTHR34524:SF6">
    <property type="entry name" value="CALCYPHOSINE LIKE"/>
    <property type="match status" value="1"/>
</dbReference>
<dbReference type="OrthoDB" id="25852at2759"/>
<dbReference type="KEGG" id="tva:5466965"/>
<dbReference type="InterPro" id="IPR051581">
    <property type="entry name" value="Ca-bind"/>
</dbReference>
<dbReference type="InterPro" id="IPR002048">
    <property type="entry name" value="EF_hand_dom"/>
</dbReference>
<dbReference type="Proteomes" id="UP000001542">
    <property type="component" value="Unassembled WGS sequence"/>
</dbReference>
<dbReference type="AlphaFoldDB" id="A2DDP0"/>